<evidence type="ECO:0000313" key="1">
    <source>
        <dbReference type="RefSeq" id="XP_028150291.1"/>
    </source>
</evidence>
<dbReference type="RefSeq" id="XP_028150291.1">
    <property type="nucleotide sequence ID" value="XM_028294490.1"/>
</dbReference>
<reference evidence="1" key="1">
    <citation type="submission" date="2025-08" db="UniProtKB">
        <authorList>
            <consortium name="RefSeq"/>
        </authorList>
    </citation>
    <scope>IDENTIFICATION</scope>
    <source>
        <tissue evidence="1">Whole insect</tissue>
    </source>
</reference>
<proteinExistence type="predicted"/>
<name>A0A6P7GK51_DIAVI</name>
<gene>
    <name evidence="1" type="primary">LOC114343657</name>
</gene>
<organism evidence="1">
    <name type="scientific">Diabrotica virgifera virgifera</name>
    <name type="common">western corn rootworm</name>
    <dbReference type="NCBI Taxonomy" id="50390"/>
    <lineage>
        <taxon>Eukaryota</taxon>
        <taxon>Metazoa</taxon>
        <taxon>Ecdysozoa</taxon>
        <taxon>Arthropoda</taxon>
        <taxon>Hexapoda</taxon>
        <taxon>Insecta</taxon>
        <taxon>Pterygota</taxon>
        <taxon>Neoptera</taxon>
        <taxon>Endopterygota</taxon>
        <taxon>Coleoptera</taxon>
        <taxon>Polyphaga</taxon>
        <taxon>Cucujiformia</taxon>
        <taxon>Chrysomeloidea</taxon>
        <taxon>Chrysomelidae</taxon>
        <taxon>Galerucinae</taxon>
        <taxon>Diabroticina</taxon>
        <taxon>Diabroticites</taxon>
        <taxon>Diabrotica</taxon>
    </lineage>
</organism>
<dbReference type="InParanoid" id="A0A6P7GK51"/>
<protein>
    <submittedName>
        <fullName evidence="1">Uncharacterized protein LOC114343657</fullName>
    </submittedName>
</protein>
<dbReference type="AlphaFoldDB" id="A0A6P7GK51"/>
<accession>A0A6P7GK51</accession>
<sequence length="132" mass="15665">MEVRYEDEDLDLSEPEIFALKKGLHVIVKYDDKYYPGIILKSDPEGAEVRTMVSAGINWKWPVKEDIIYYFKEVIICFIRNLMKKITEAIMLCQRWQNTYEYWWCPLLAHILSISHTSVSITNTFVQYFAKS</sequence>